<accession>A0AAV7W810</accession>
<protein>
    <submittedName>
        <fullName evidence="1">Uncharacterized protein</fullName>
    </submittedName>
</protein>
<sequence length="50" mass="6030">KELSRQRSWYLERKGIKMHFSHDVISTYQRYGSANRISLRPQVINRSAKH</sequence>
<gene>
    <name evidence="1" type="ORF">NDU88_005507</name>
</gene>
<dbReference type="EMBL" id="JANPWB010000002">
    <property type="protein sequence ID" value="KAJ1210139.1"/>
    <property type="molecule type" value="Genomic_DNA"/>
</dbReference>
<comment type="caution">
    <text evidence="1">The sequence shown here is derived from an EMBL/GenBank/DDBJ whole genome shotgun (WGS) entry which is preliminary data.</text>
</comment>
<keyword evidence="2" id="KW-1185">Reference proteome</keyword>
<reference evidence="1" key="1">
    <citation type="journal article" date="2022" name="bioRxiv">
        <title>Sequencing and chromosome-scale assembly of the giantPleurodeles waltlgenome.</title>
        <authorList>
            <person name="Brown T."/>
            <person name="Elewa A."/>
            <person name="Iarovenko S."/>
            <person name="Subramanian E."/>
            <person name="Araus A.J."/>
            <person name="Petzold A."/>
            <person name="Susuki M."/>
            <person name="Suzuki K.-i.T."/>
            <person name="Hayashi T."/>
            <person name="Toyoda A."/>
            <person name="Oliveira C."/>
            <person name="Osipova E."/>
            <person name="Leigh N.D."/>
            <person name="Simon A."/>
            <person name="Yun M.H."/>
        </authorList>
    </citation>
    <scope>NUCLEOTIDE SEQUENCE</scope>
    <source>
        <strain evidence="1">20211129_DDA</strain>
        <tissue evidence="1">Liver</tissue>
    </source>
</reference>
<dbReference type="Proteomes" id="UP001066276">
    <property type="component" value="Chromosome 1_2"/>
</dbReference>
<organism evidence="1 2">
    <name type="scientific">Pleurodeles waltl</name>
    <name type="common">Iberian ribbed newt</name>
    <dbReference type="NCBI Taxonomy" id="8319"/>
    <lineage>
        <taxon>Eukaryota</taxon>
        <taxon>Metazoa</taxon>
        <taxon>Chordata</taxon>
        <taxon>Craniata</taxon>
        <taxon>Vertebrata</taxon>
        <taxon>Euteleostomi</taxon>
        <taxon>Amphibia</taxon>
        <taxon>Batrachia</taxon>
        <taxon>Caudata</taxon>
        <taxon>Salamandroidea</taxon>
        <taxon>Salamandridae</taxon>
        <taxon>Pleurodelinae</taxon>
        <taxon>Pleurodeles</taxon>
    </lineage>
</organism>
<dbReference type="AlphaFoldDB" id="A0AAV7W810"/>
<proteinExistence type="predicted"/>
<feature type="non-terminal residue" evidence="1">
    <location>
        <position position="1"/>
    </location>
</feature>
<evidence type="ECO:0000313" key="1">
    <source>
        <dbReference type="EMBL" id="KAJ1210139.1"/>
    </source>
</evidence>
<name>A0AAV7W810_PLEWA</name>
<evidence type="ECO:0000313" key="2">
    <source>
        <dbReference type="Proteomes" id="UP001066276"/>
    </source>
</evidence>
<feature type="non-terminal residue" evidence="1">
    <location>
        <position position="50"/>
    </location>
</feature>